<organism evidence="1 2">
    <name type="scientific">Chaetoceros tenuissimus</name>
    <dbReference type="NCBI Taxonomy" id="426638"/>
    <lineage>
        <taxon>Eukaryota</taxon>
        <taxon>Sar</taxon>
        <taxon>Stramenopiles</taxon>
        <taxon>Ochrophyta</taxon>
        <taxon>Bacillariophyta</taxon>
        <taxon>Coscinodiscophyceae</taxon>
        <taxon>Chaetocerotophycidae</taxon>
        <taxon>Chaetocerotales</taxon>
        <taxon>Chaetocerotaceae</taxon>
        <taxon>Chaetoceros</taxon>
    </lineage>
</organism>
<dbReference type="InterPro" id="IPR011043">
    <property type="entry name" value="Gal_Oxase/kelch_b-propeller"/>
</dbReference>
<dbReference type="Proteomes" id="UP001054902">
    <property type="component" value="Unassembled WGS sequence"/>
</dbReference>
<comment type="caution">
    <text evidence="1">The sequence shown here is derived from an EMBL/GenBank/DDBJ whole genome shotgun (WGS) entry which is preliminary data.</text>
</comment>
<keyword evidence="2" id="KW-1185">Reference proteome</keyword>
<gene>
    <name evidence="1" type="ORF">CTEN210_18030</name>
</gene>
<dbReference type="SUPFAM" id="SSF50965">
    <property type="entry name" value="Galactose oxidase, central domain"/>
    <property type="match status" value="1"/>
</dbReference>
<accession>A0AAD3DBS7</accession>
<evidence type="ECO:0000313" key="2">
    <source>
        <dbReference type="Proteomes" id="UP001054902"/>
    </source>
</evidence>
<name>A0AAD3DBS7_9STRA</name>
<dbReference type="EMBL" id="BLLK01000074">
    <property type="protein sequence ID" value="GFH61554.1"/>
    <property type="molecule type" value="Genomic_DNA"/>
</dbReference>
<proteinExistence type="predicted"/>
<dbReference type="AlphaFoldDB" id="A0AAD3DBS7"/>
<reference evidence="1 2" key="1">
    <citation type="journal article" date="2021" name="Sci. Rep.">
        <title>The genome of the diatom Chaetoceros tenuissimus carries an ancient integrated fragment of an extant virus.</title>
        <authorList>
            <person name="Hongo Y."/>
            <person name="Kimura K."/>
            <person name="Takaki Y."/>
            <person name="Yoshida Y."/>
            <person name="Baba S."/>
            <person name="Kobayashi G."/>
            <person name="Nagasaki K."/>
            <person name="Hano T."/>
            <person name="Tomaru Y."/>
        </authorList>
    </citation>
    <scope>NUCLEOTIDE SEQUENCE [LARGE SCALE GENOMIC DNA]</scope>
    <source>
        <strain evidence="1 2">NIES-3715</strain>
    </source>
</reference>
<evidence type="ECO:0000313" key="1">
    <source>
        <dbReference type="EMBL" id="GFH61554.1"/>
    </source>
</evidence>
<protein>
    <submittedName>
        <fullName evidence="1">Uncharacterized protein</fullName>
    </submittedName>
</protein>
<sequence>MNDDGSRIVVVSASPNSSYTKTVVLVYEYNAKGDVWEQLGDAIENTQVDPEYSCSATISMNGAGDRIVVGFPINGNKRSSYFYYYDSNIFAYEFDENRKVWIQLGGQIDHVQSGLGLGFVARFSKDGTRIAIGAQGSTSVSYYYPFKAYLQVFEYDNERNDWKEIGQHICSDEDETYAGSLNGKSLSLNADGSKIIVGAQFHVKRKEHRANDDSPDGVGRIKVYKYEKESEGAYLEIE</sequence>